<dbReference type="PANTHER" id="PTHR47842">
    <property type="entry name" value="EXPRESSED PROTEIN"/>
    <property type="match status" value="1"/>
</dbReference>
<dbReference type="EMBL" id="JAFCIX010000573">
    <property type="protein sequence ID" value="KAH6586578.1"/>
    <property type="molecule type" value="Genomic_DNA"/>
</dbReference>
<dbReference type="PANTHER" id="PTHR47842:SF1">
    <property type="entry name" value="DUF676 DOMAIN-CONTAINING PROTEIN"/>
    <property type="match status" value="1"/>
</dbReference>
<dbReference type="InterPro" id="IPR007751">
    <property type="entry name" value="DUF676_lipase-like"/>
</dbReference>
<evidence type="ECO:0000313" key="4">
    <source>
        <dbReference type="EMBL" id="KAH6586578.1"/>
    </source>
</evidence>
<proteinExistence type="inferred from homology"/>
<dbReference type="SUPFAM" id="SSF53474">
    <property type="entry name" value="alpha/beta-Hydrolases"/>
    <property type="match status" value="1"/>
</dbReference>
<organism evidence="4 5">
    <name type="scientific">Batrachochytrium salamandrivorans</name>
    <dbReference type="NCBI Taxonomy" id="1357716"/>
    <lineage>
        <taxon>Eukaryota</taxon>
        <taxon>Fungi</taxon>
        <taxon>Fungi incertae sedis</taxon>
        <taxon>Chytridiomycota</taxon>
        <taxon>Chytridiomycota incertae sedis</taxon>
        <taxon>Chytridiomycetes</taxon>
        <taxon>Rhizophydiales</taxon>
        <taxon>Rhizophydiales incertae sedis</taxon>
        <taxon>Batrachochytrium</taxon>
    </lineage>
</organism>
<name>A0ABQ8EWM5_9FUNG</name>
<comment type="caution">
    <text evidence="4">The sequence shown here is derived from an EMBL/GenBank/DDBJ whole genome shotgun (WGS) entry which is preliminary data.</text>
</comment>
<comment type="similarity">
    <text evidence="1">Belongs to the putative lipase ROG1 family.</text>
</comment>
<keyword evidence="5" id="KW-1185">Reference proteome</keyword>
<dbReference type="Pfam" id="PF05057">
    <property type="entry name" value="DUF676"/>
    <property type="match status" value="1"/>
</dbReference>
<accession>A0ABQ8EWM5</accession>
<dbReference type="Proteomes" id="UP001648503">
    <property type="component" value="Unassembled WGS sequence"/>
</dbReference>
<feature type="domain" description="DUF676" evidence="3">
    <location>
        <begin position="45"/>
        <end position="178"/>
    </location>
</feature>
<feature type="region of interest" description="Disordered" evidence="2">
    <location>
        <begin position="207"/>
        <end position="232"/>
    </location>
</feature>
<evidence type="ECO:0000256" key="1">
    <source>
        <dbReference type="ARBA" id="ARBA00007920"/>
    </source>
</evidence>
<dbReference type="InterPro" id="IPR029058">
    <property type="entry name" value="AB_hydrolase_fold"/>
</dbReference>
<reference evidence="4 5" key="1">
    <citation type="submission" date="2021-02" db="EMBL/GenBank/DDBJ databases">
        <title>Variation within the Batrachochytrium salamandrivorans European outbreak.</title>
        <authorList>
            <person name="Kelly M."/>
            <person name="Pasmans F."/>
            <person name="Shea T.P."/>
            <person name="Munoz J.F."/>
            <person name="Carranza S."/>
            <person name="Cuomo C.A."/>
            <person name="Martel A."/>
        </authorList>
    </citation>
    <scope>NUCLEOTIDE SEQUENCE [LARGE SCALE GENOMIC DNA]</scope>
    <source>
        <strain evidence="4 5">AMFP18/2</strain>
    </source>
</reference>
<gene>
    <name evidence="4" type="ORF">BASA50_000532</name>
</gene>
<dbReference type="Gene3D" id="3.40.50.1820">
    <property type="entry name" value="alpha/beta hydrolase"/>
    <property type="match status" value="1"/>
</dbReference>
<evidence type="ECO:0000313" key="5">
    <source>
        <dbReference type="Proteomes" id="UP001648503"/>
    </source>
</evidence>
<evidence type="ECO:0000259" key="3">
    <source>
        <dbReference type="Pfam" id="PF05057"/>
    </source>
</evidence>
<protein>
    <recommendedName>
        <fullName evidence="3">DUF676 domain-containing protein</fullName>
    </recommendedName>
</protein>
<feature type="compositionally biased region" description="Polar residues" evidence="2">
    <location>
        <begin position="207"/>
        <end position="219"/>
    </location>
</feature>
<sequence>MSSFWSSVGSSAMANATNAQQQWQSLLSNATKPTSKESQPKLPVVLCVFVHGFMGSNDSFHHFPKDLSTAIAHTSTTPQPQYVLQTKHFAYDTQGDNAVVVEKLVSFLIDEASSSASSTEPGRQVILLAHSMGGPLSVDAARKIHEMAKGDVSQHAVHIRGIISFDSPFFGLHPNTLSVAGSGRMQGALNDATGMLGMIGKLANENTGSARGSASSKSTLPKGAESGSSGSSGSYWNAAIGAAALAGVAYTAYSSSAVVKQAVDRTVSDNAGKVTQYMQFLGPLWRVGDQKKRFEDVQSFKWLFFRGIFLSLAKENSSGEHTFTQLTQVGDLVPLFSKHTMTTSTDVIDAHMNMFNEKHDHVAYMRLLQQASEHMCQCLEHK</sequence>
<evidence type="ECO:0000256" key="2">
    <source>
        <dbReference type="SAM" id="MobiDB-lite"/>
    </source>
</evidence>